<evidence type="ECO:0000259" key="2">
    <source>
        <dbReference type="Pfam" id="PF10022"/>
    </source>
</evidence>
<gene>
    <name evidence="4" type="ORF">K452DRAFT_272545</name>
</gene>
<dbReference type="Pfam" id="PF20938">
    <property type="entry name" value="DUF2264_C"/>
    <property type="match status" value="1"/>
</dbReference>
<feature type="domain" description="DUF2264" evidence="2">
    <location>
        <begin position="26"/>
        <end position="381"/>
    </location>
</feature>
<dbReference type="InterPro" id="IPR016624">
    <property type="entry name" value="UCP014753"/>
</dbReference>
<dbReference type="EMBL" id="ML995488">
    <property type="protein sequence ID" value="KAF2140857.1"/>
    <property type="molecule type" value="Genomic_DNA"/>
</dbReference>
<keyword evidence="5" id="KW-1185">Reference proteome</keyword>
<dbReference type="OrthoDB" id="5150166at2759"/>
<name>A0A6A6BD77_9PEZI</name>
<dbReference type="InterPro" id="IPR049237">
    <property type="entry name" value="DUF2264_C"/>
</dbReference>
<accession>A0A6A6BD77</accession>
<dbReference type="PANTHER" id="PTHR35339:SF4">
    <property type="entry name" value="LINALOOL DEHYDRATASE_ISOMERASE DOMAIN-CONTAINING PROTEIN"/>
    <property type="match status" value="1"/>
</dbReference>
<evidence type="ECO:0000259" key="3">
    <source>
        <dbReference type="Pfam" id="PF20938"/>
    </source>
</evidence>
<feature type="domain" description="DUF2264" evidence="3">
    <location>
        <begin position="389"/>
        <end position="679"/>
    </location>
</feature>
<dbReference type="Pfam" id="PF10022">
    <property type="entry name" value="DUF2264"/>
    <property type="match status" value="1"/>
</dbReference>
<dbReference type="RefSeq" id="XP_033396570.1">
    <property type="nucleotide sequence ID" value="XM_033539096.1"/>
</dbReference>
<evidence type="ECO:0000313" key="5">
    <source>
        <dbReference type="Proteomes" id="UP000799438"/>
    </source>
</evidence>
<dbReference type="GeneID" id="54296592"/>
<feature type="compositionally biased region" description="Low complexity" evidence="1">
    <location>
        <begin position="566"/>
        <end position="585"/>
    </location>
</feature>
<dbReference type="AlphaFoldDB" id="A0A6A6BD77"/>
<sequence>MASAHLAAEANRPSPAHPLASNPLLTRSDLARACVSLLAPLSAGTSPGGALVRVGHTGTRFDEVAAQVEGYARPLWGLAPLIAGKHGPDIAGSDALVDRYVRGLVSGTDPSGPEFWGWMQDQDQRMVEACPIGFALAVAGDAFWKPLGEQERGNVERWLGSMNEREMPNTNWLWFRVFANLGLAHNGAAHSPSRIEADLAHLDTFYRGRGWSNDGPAGYTQMDYYSSSFAIHYLQLLYAQLAGSRDPVRAAEYRARARTFALDFAYYFDSAGRAITFGRSLTYRFAMAGFWAAIAFSGTELPAPLSWGAVKGLLLRNLRWWAAQPAIFQPNGMLSIGYAYPNPFLAENYNSPGSPYWSMLAFAPLALPPDHPFWACKEEPLPRLGLSPIRPLPLPLQIASSRGGHALLLSSGQSCHYPLRATQAKYAKFAYSAAFAYSVPTGAYTLEQCVPESALAVSDDEGETWKMRRVVEEARIEERSDPDTASTYPVLISTSRPYPSVTITTYLVPPSSQSPYWHTRIHRIRTARALLIAEGGWAIHGASVATGRALGAYDGRTGEGVLVCNPSPATSESSSSSSPAALTSSPLTGASGVLALRHPQTPEKGQMRAAVLAADANSNLVHPRSVLPVLRASLPAGTSAWYVTGVFGLPAGEEGWGERTGTLHHWQEQRPRVPGWVEAMIRADEEEEEAAVGAAAGVGGAEA</sequence>
<dbReference type="Proteomes" id="UP000799438">
    <property type="component" value="Unassembled WGS sequence"/>
</dbReference>
<dbReference type="PIRSF" id="PIRSF014753">
    <property type="entry name" value="UCP014753"/>
    <property type="match status" value="1"/>
</dbReference>
<protein>
    <recommendedName>
        <fullName evidence="6">DUF2264 domain-containing protein</fullName>
    </recommendedName>
</protein>
<reference evidence="4" key="1">
    <citation type="journal article" date="2020" name="Stud. Mycol.">
        <title>101 Dothideomycetes genomes: a test case for predicting lifestyles and emergence of pathogens.</title>
        <authorList>
            <person name="Haridas S."/>
            <person name="Albert R."/>
            <person name="Binder M."/>
            <person name="Bloem J."/>
            <person name="Labutti K."/>
            <person name="Salamov A."/>
            <person name="Andreopoulos B."/>
            <person name="Baker S."/>
            <person name="Barry K."/>
            <person name="Bills G."/>
            <person name="Bluhm B."/>
            <person name="Cannon C."/>
            <person name="Castanera R."/>
            <person name="Culley D."/>
            <person name="Daum C."/>
            <person name="Ezra D."/>
            <person name="Gonzalez J."/>
            <person name="Henrissat B."/>
            <person name="Kuo A."/>
            <person name="Liang C."/>
            <person name="Lipzen A."/>
            <person name="Lutzoni F."/>
            <person name="Magnuson J."/>
            <person name="Mondo S."/>
            <person name="Nolan M."/>
            <person name="Ohm R."/>
            <person name="Pangilinan J."/>
            <person name="Park H.-J."/>
            <person name="Ramirez L."/>
            <person name="Alfaro M."/>
            <person name="Sun H."/>
            <person name="Tritt A."/>
            <person name="Yoshinaga Y."/>
            <person name="Zwiers L.-H."/>
            <person name="Turgeon B."/>
            <person name="Goodwin S."/>
            <person name="Spatafora J."/>
            <person name="Crous P."/>
            <person name="Grigoriev I."/>
        </authorList>
    </citation>
    <scope>NUCLEOTIDE SEQUENCE</scope>
    <source>
        <strain evidence="4">CBS 121167</strain>
    </source>
</reference>
<evidence type="ECO:0008006" key="6">
    <source>
        <dbReference type="Google" id="ProtNLM"/>
    </source>
</evidence>
<dbReference type="PANTHER" id="PTHR35339">
    <property type="entry name" value="LINALOOL DEHYDRATASE_ISOMERASE DOMAIN-CONTAINING PROTEIN"/>
    <property type="match status" value="1"/>
</dbReference>
<dbReference type="InterPro" id="IPR049349">
    <property type="entry name" value="DUF2264_N"/>
</dbReference>
<feature type="region of interest" description="Disordered" evidence="1">
    <location>
        <begin position="564"/>
        <end position="585"/>
    </location>
</feature>
<proteinExistence type="predicted"/>
<feature type="region of interest" description="Disordered" evidence="1">
    <location>
        <begin position="1"/>
        <end position="21"/>
    </location>
</feature>
<evidence type="ECO:0000313" key="4">
    <source>
        <dbReference type="EMBL" id="KAF2140857.1"/>
    </source>
</evidence>
<evidence type="ECO:0000256" key="1">
    <source>
        <dbReference type="SAM" id="MobiDB-lite"/>
    </source>
</evidence>
<organism evidence="4 5">
    <name type="scientific">Aplosporella prunicola CBS 121167</name>
    <dbReference type="NCBI Taxonomy" id="1176127"/>
    <lineage>
        <taxon>Eukaryota</taxon>
        <taxon>Fungi</taxon>
        <taxon>Dikarya</taxon>
        <taxon>Ascomycota</taxon>
        <taxon>Pezizomycotina</taxon>
        <taxon>Dothideomycetes</taxon>
        <taxon>Dothideomycetes incertae sedis</taxon>
        <taxon>Botryosphaeriales</taxon>
        <taxon>Aplosporellaceae</taxon>
        <taxon>Aplosporella</taxon>
    </lineage>
</organism>